<protein>
    <submittedName>
        <fullName evidence="1">Uncharacterized protein</fullName>
    </submittedName>
</protein>
<sequence length="87" mass="9695">MQGRYIQSDEREWERLLPAVDLVYSTSHSSTGVSPFELMIGENALTAADLDFVGALAPIVSSPMTKFFQQVCNRAQGRKATEAKRHH</sequence>
<dbReference type="Proteomes" id="UP000030750">
    <property type="component" value="Unassembled WGS sequence"/>
</dbReference>
<organism evidence="1 2">
    <name type="scientific">Eimeria brunetti</name>
    <dbReference type="NCBI Taxonomy" id="51314"/>
    <lineage>
        <taxon>Eukaryota</taxon>
        <taxon>Sar</taxon>
        <taxon>Alveolata</taxon>
        <taxon>Apicomplexa</taxon>
        <taxon>Conoidasida</taxon>
        <taxon>Coccidia</taxon>
        <taxon>Eucoccidiorida</taxon>
        <taxon>Eimeriorina</taxon>
        <taxon>Eimeriidae</taxon>
        <taxon>Eimeria</taxon>
    </lineage>
</organism>
<reference evidence="1" key="2">
    <citation type="submission" date="2013-10" db="EMBL/GenBank/DDBJ databases">
        <authorList>
            <person name="Aslett M."/>
        </authorList>
    </citation>
    <scope>NUCLEOTIDE SEQUENCE [LARGE SCALE GENOMIC DNA]</scope>
    <source>
        <strain evidence="1">Houghton</strain>
    </source>
</reference>
<dbReference type="AlphaFoldDB" id="U6LED1"/>
<evidence type="ECO:0000313" key="1">
    <source>
        <dbReference type="EMBL" id="CDJ47588.1"/>
    </source>
</evidence>
<evidence type="ECO:0000313" key="2">
    <source>
        <dbReference type="Proteomes" id="UP000030750"/>
    </source>
</evidence>
<dbReference type="OrthoDB" id="346479at2759"/>
<keyword evidence="2" id="KW-1185">Reference proteome</keyword>
<accession>U6LED1</accession>
<proteinExistence type="predicted"/>
<gene>
    <name evidence="1" type="ORF">EBH_0016730</name>
</gene>
<reference evidence="1" key="1">
    <citation type="submission" date="2013-10" db="EMBL/GenBank/DDBJ databases">
        <title>Genomic analysis of the causative agents of coccidiosis in chickens.</title>
        <authorList>
            <person name="Reid A.J."/>
            <person name="Blake D."/>
            <person name="Billington K."/>
            <person name="Browne H."/>
            <person name="Dunn M."/>
            <person name="Hung S."/>
            <person name="Kawahara F."/>
            <person name="Miranda-Saavedra D."/>
            <person name="Mourier T."/>
            <person name="Nagra H."/>
            <person name="Otto T.D."/>
            <person name="Rawlings N."/>
            <person name="Sanchez A."/>
            <person name="Sanders M."/>
            <person name="Subramaniam C."/>
            <person name="Tay Y."/>
            <person name="Dear P."/>
            <person name="Doerig C."/>
            <person name="Gruber A."/>
            <person name="Parkinson J."/>
            <person name="Shirley M."/>
            <person name="Wan K.L."/>
            <person name="Berriman M."/>
            <person name="Tomley F."/>
            <person name="Pain A."/>
        </authorList>
    </citation>
    <scope>NUCLEOTIDE SEQUENCE [LARGE SCALE GENOMIC DNA]</scope>
    <source>
        <strain evidence="1">Houghton</strain>
    </source>
</reference>
<name>U6LED1_9EIME</name>
<dbReference type="VEuPathDB" id="ToxoDB:EBH_0016730"/>
<dbReference type="EMBL" id="HG710781">
    <property type="protein sequence ID" value="CDJ47588.1"/>
    <property type="molecule type" value="Genomic_DNA"/>
</dbReference>